<sequence>MKYNAFGNTGIKVSQLCFGTMSFGGDADEQESARLYAACRDRGINFFDTADGYSGGRSEEILGRLMAKERDNLIVSSKCFSPMSDDINNRGTNRRHIASAVEASLKRLGTDRLDILFMHQWDSSVALEEILRALEKLVADGKVLYLGASNYAAWQVAKALGISDHRGWPRFDVLQPMYNLVKRQVETEILPLAAAENLAVMPYSPLGGGLLTGKYAGGADAAASRLSTNKMYTSRYREEWTHEVAASFTAFARERGLNPISLAVAWVGAHPAITCPIIGARNVKQLGPSLDSIDIEMTPELRREISALSRTPPPATDRLDEQEDEAR</sequence>
<dbReference type="PANTHER" id="PTHR43364">
    <property type="entry name" value="NADH-SPECIFIC METHYLGLYOXAL REDUCTASE-RELATED"/>
    <property type="match status" value="1"/>
</dbReference>
<dbReference type="InterPro" id="IPR036812">
    <property type="entry name" value="NAD(P)_OxRdtase_dom_sf"/>
</dbReference>
<organism evidence="4 5">
    <name type="scientific">Bauldia litoralis</name>
    <dbReference type="NCBI Taxonomy" id="665467"/>
    <lineage>
        <taxon>Bacteria</taxon>
        <taxon>Pseudomonadati</taxon>
        <taxon>Pseudomonadota</taxon>
        <taxon>Alphaproteobacteria</taxon>
        <taxon>Hyphomicrobiales</taxon>
        <taxon>Kaistiaceae</taxon>
        <taxon>Bauldia</taxon>
    </lineage>
</organism>
<reference evidence="4 5" key="1">
    <citation type="submission" date="2016-10" db="EMBL/GenBank/DDBJ databases">
        <authorList>
            <person name="de Groot N.N."/>
        </authorList>
    </citation>
    <scope>NUCLEOTIDE SEQUENCE [LARGE SCALE GENOMIC DNA]</scope>
    <source>
        <strain evidence="4 5">ATCC 35022</strain>
    </source>
</reference>
<dbReference type="STRING" id="665467.SAMN02982931_00543"/>
<dbReference type="AlphaFoldDB" id="A0A1G6AFC7"/>
<name>A0A1G6AFC7_9HYPH</name>
<accession>A0A1G6AFC7</accession>
<dbReference type="FunFam" id="3.20.20.100:FF:000004">
    <property type="entry name" value="Oxidoreductase, aldo/keto reductase"/>
    <property type="match status" value="1"/>
</dbReference>
<dbReference type="Pfam" id="PF00248">
    <property type="entry name" value="Aldo_ket_red"/>
    <property type="match status" value="1"/>
</dbReference>
<dbReference type="InterPro" id="IPR023210">
    <property type="entry name" value="NADP_OxRdtase_dom"/>
</dbReference>
<dbReference type="PANTHER" id="PTHR43364:SF4">
    <property type="entry name" value="NAD(P)-LINKED OXIDOREDUCTASE SUPERFAMILY PROTEIN"/>
    <property type="match status" value="1"/>
</dbReference>
<dbReference type="GO" id="GO:0016491">
    <property type="term" value="F:oxidoreductase activity"/>
    <property type="evidence" value="ECO:0007669"/>
    <property type="project" value="UniProtKB-KW"/>
</dbReference>
<dbReference type="GO" id="GO:0005829">
    <property type="term" value="C:cytosol"/>
    <property type="evidence" value="ECO:0007669"/>
    <property type="project" value="UniProtKB-ARBA"/>
</dbReference>
<evidence type="ECO:0000313" key="5">
    <source>
        <dbReference type="Proteomes" id="UP000199071"/>
    </source>
</evidence>
<keyword evidence="1" id="KW-0560">Oxidoreductase</keyword>
<evidence type="ECO:0000259" key="3">
    <source>
        <dbReference type="Pfam" id="PF00248"/>
    </source>
</evidence>
<feature type="region of interest" description="Disordered" evidence="2">
    <location>
        <begin position="304"/>
        <end position="327"/>
    </location>
</feature>
<dbReference type="SUPFAM" id="SSF51430">
    <property type="entry name" value="NAD(P)-linked oxidoreductase"/>
    <property type="match status" value="1"/>
</dbReference>
<dbReference type="InterPro" id="IPR050523">
    <property type="entry name" value="AKR_Detox_Biosynth"/>
</dbReference>
<protein>
    <submittedName>
        <fullName evidence="4">Predicted oxidoreductase</fullName>
    </submittedName>
</protein>
<dbReference type="EMBL" id="FMXQ01000001">
    <property type="protein sequence ID" value="SDB07095.1"/>
    <property type="molecule type" value="Genomic_DNA"/>
</dbReference>
<evidence type="ECO:0000256" key="1">
    <source>
        <dbReference type="ARBA" id="ARBA00023002"/>
    </source>
</evidence>
<gene>
    <name evidence="4" type="ORF">SAMN02982931_00543</name>
</gene>
<dbReference type="Gene3D" id="3.20.20.100">
    <property type="entry name" value="NADP-dependent oxidoreductase domain"/>
    <property type="match status" value="1"/>
</dbReference>
<evidence type="ECO:0000256" key="2">
    <source>
        <dbReference type="SAM" id="MobiDB-lite"/>
    </source>
</evidence>
<evidence type="ECO:0000313" key="4">
    <source>
        <dbReference type="EMBL" id="SDB07095.1"/>
    </source>
</evidence>
<dbReference type="OrthoDB" id="9803483at2"/>
<dbReference type="Proteomes" id="UP000199071">
    <property type="component" value="Unassembled WGS sequence"/>
</dbReference>
<keyword evidence="5" id="KW-1185">Reference proteome</keyword>
<dbReference type="CDD" id="cd19087">
    <property type="entry name" value="AKR_AKR12A1_B1_C1"/>
    <property type="match status" value="1"/>
</dbReference>
<feature type="domain" description="NADP-dependent oxidoreductase" evidence="3">
    <location>
        <begin position="16"/>
        <end position="307"/>
    </location>
</feature>
<dbReference type="RefSeq" id="WP_090874645.1">
    <property type="nucleotide sequence ID" value="NZ_FMXQ01000001.1"/>
</dbReference>
<proteinExistence type="predicted"/>